<evidence type="ECO:0000313" key="2">
    <source>
        <dbReference type="Proteomes" id="UP000827092"/>
    </source>
</evidence>
<sequence length="150" mass="16034">MTSANFMDGVLGSNPNSQLSGSPLTGYSNRMYPYVSLSPAAQSSISGNLYYSSSAASDFAKSCRYNSSGQPEGPYSFPGAPPGSTPTMMTPSQFFSHPGSTDLGSSITQCNQLGMRQLDPIPDVPRYPWMSIAGKLMMYRSGTLYSSYVT</sequence>
<dbReference type="Proteomes" id="UP000827092">
    <property type="component" value="Unassembled WGS sequence"/>
</dbReference>
<dbReference type="AlphaFoldDB" id="A0AAV6UQC1"/>
<proteinExistence type="predicted"/>
<organism evidence="1 2">
    <name type="scientific">Oedothorax gibbosus</name>
    <dbReference type="NCBI Taxonomy" id="931172"/>
    <lineage>
        <taxon>Eukaryota</taxon>
        <taxon>Metazoa</taxon>
        <taxon>Ecdysozoa</taxon>
        <taxon>Arthropoda</taxon>
        <taxon>Chelicerata</taxon>
        <taxon>Arachnida</taxon>
        <taxon>Araneae</taxon>
        <taxon>Araneomorphae</taxon>
        <taxon>Entelegynae</taxon>
        <taxon>Araneoidea</taxon>
        <taxon>Linyphiidae</taxon>
        <taxon>Erigoninae</taxon>
        <taxon>Oedothorax</taxon>
    </lineage>
</organism>
<keyword evidence="2" id="KW-1185">Reference proteome</keyword>
<gene>
    <name evidence="1" type="ORF">JTE90_023161</name>
</gene>
<accession>A0AAV6UQC1</accession>
<comment type="caution">
    <text evidence="1">The sequence shown here is derived from an EMBL/GenBank/DDBJ whole genome shotgun (WGS) entry which is preliminary data.</text>
</comment>
<dbReference type="EMBL" id="JAFNEN010000302">
    <property type="protein sequence ID" value="KAG8186430.1"/>
    <property type="molecule type" value="Genomic_DNA"/>
</dbReference>
<evidence type="ECO:0000313" key="1">
    <source>
        <dbReference type="EMBL" id="KAG8186430.1"/>
    </source>
</evidence>
<protein>
    <submittedName>
        <fullName evidence="1">Uncharacterized protein</fullName>
    </submittedName>
</protein>
<reference evidence="1 2" key="1">
    <citation type="journal article" date="2022" name="Nat. Ecol. Evol.">
        <title>A masculinizing supergene underlies an exaggerated male reproductive morph in a spider.</title>
        <authorList>
            <person name="Hendrickx F."/>
            <person name="De Corte Z."/>
            <person name="Sonet G."/>
            <person name="Van Belleghem S.M."/>
            <person name="Kostlbacher S."/>
            <person name="Vangestel C."/>
        </authorList>
    </citation>
    <scope>NUCLEOTIDE SEQUENCE [LARGE SCALE GENOMIC DNA]</scope>
    <source>
        <strain evidence="1">W744_W776</strain>
    </source>
</reference>
<name>A0AAV6UQC1_9ARAC</name>